<keyword evidence="11" id="KW-1185">Reference proteome</keyword>
<dbReference type="AlphaFoldDB" id="E0NJA6"/>
<dbReference type="InterPro" id="IPR004268">
    <property type="entry name" value="MurJ"/>
</dbReference>
<dbReference type="Pfam" id="PF03023">
    <property type="entry name" value="MurJ"/>
    <property type="match status" value="1"/>
</dbReference>
<dbReference type="STRING" id="862517.HMPREF9225_0245"/>
<keyword evidence="4 8" id="KW-0133">Cell shape</keyword>
<feature type="transmembrane region" description="Helical" evidence="8">
    <location>
        <begin position="122"/>
        <end position="144"/>
    </location>
</feature>
<feature type="transmembrane region" description="Helical" evidence="8">
    <location>
        <begin position="261"/>
        <end position="278"/>
    </location>
</feature>
<comment type="function">
    <text evidence="8 9">Involved in peptidoglycan biosynthesis. Transports lipid-linked peptidoglycan precursors from the inner to the outer leaflet of the cytoplasmic membrane.</text>
</comment>
<organism evidence="10 11">
    <name type="scientific">Peptoniphilus duerdenii ATCC BAA-1640</name>
    <dbReference type="NCBI Taxonomy" id="862517"/>
    <lineage>
        <taxon>Bacteria</taxon>
        <taxon>Bacillati</taxon>
        <taxon>Bacillota</taxon>
        <taxon>Tissierellia</taxon>
        <taxon>Tissierellales</taxon>
        <taxon>Peptoniphilaceae</taxon>
        <taxon>Peptoniphilus</taxon>
    </lineage>
</organism>
<dbReference type="GO" id="GO:0034204">
    <property type="term" value="P:lipid translocation"/>
    <property type="evidence" value="ECO:0007669"/>
    <property type="project" value="TreeGrafter"/>
</dbReference>
<dbReference type="eggNOG" id="COG0728">
    <property type="taxonomic scope" value="Bacteria"/>
</dbReference>
<comment type="subcellular location">
    <subcellularLocation>
        <location evidence="1 8">Cell membrane</location>
        <topology evidence="1 8">Multi-pass membrane protein</topology>
    </subcellularLocation>
</comment>
<feature type="transmembrane region" description="Helical" evidence="8">
    <location>
        <begin position="372"/>
        <end position="393"/>
    </location>
</feature>
<dbReference type="PANTHER" id="PTHR47019:SF1">
    <property type="entry name" value="LIPID II FLIPPASE MURJ"/>
    <property type="match status" value="1"/>
</dbReference>
<dbReference type="HOGENOM" id="CLU_006797_4_1_9"/>
<feature type="transmembrane region" description="Helical" evidence="8">
    <location>
        <begin position="399"/>
        <end position="419"/>
    </location>
</feature>
<feature type="transmembrane region" description="Helical" evidence="8">
    <location>
        <begin position="82"/>
        <end position="102"/>
    </location>
</feature>
<proteinExistence type="inferred from homology"/>
<evidence type="ECO:0000256" key="2">
    <source>
        <dbReference type="ARBA" id="ARBA00022475"/>
    </source>
</evidence>
<evidence type="ECO:0000256" key="4">
    <source>
        <dbReference type="ARBA" id="ARBA00022960"/>
    </source>
</evidence>
<dbReference type="EMBL" id="AEEH01000014">
    <property type="protein sequence ID" value="EFM26225.1"/>
    <property type="molecule type" value="Genomic_DNA"/>
</dbReference>
<evidence type="ECO:0000313" key="11">
    <source>
        <dbReference type="Proteomes" id="UP000003280"/>
    </source>
</evidence>
<evidence type="ECO:0000256" key="3">
    <source>
        <dbReference type="ARBA" id="ARBA00022692"/>
    </source>
</evidence>
<dbReference type="RefSeq" id="WP_008901081.1">
    <property type="nucleotide sequence ID" value="NZ_GL397071.1"/>
</dbReference>
<evidence type="ECO:0000256" key="8">
    <source>
        <dbReference type="HAMAP-Rule" id="MF_02078"/>
    </source>
</evidence>
<comment type="pathway">
    <text evidence="8">Cell wall biogenesis; peptidoglycan biosynthesis.</text>
</comment>
<dbReference type="Proteomes" id="UP000003280">
    <property type="component" value="Unassembled WGS sequence"/>
</dbReference>
<feature type="transmembrane region" description="Helical" evidence="8">
    <location>
        <begin position="151"/>
        <end position="173"/>
    </location>
</feature>
<dbReference type="InterPro" id="IPR051050">
    <property type="entry name" value="Lipid_II_flippase_MurJ/MviN"/>
</dbReference>
<name>E0NJA6_9FIRM</name>
<keyword evidence="6 8" id="KW-1133">Transmembrane helix</keyword>
<keyword evidence="2 8" id="KW-1003">Cell membrane</keyword>
<dbReference type="NCBIfam" id="TIGR01695">
    <property type="entry name" value="murJ_mviN"/>
    <property type="match status" value="1"/>
</dbReference>
<dbReference type="PRINTS" id="PR01806">
    <property type="entry name" value="VIRFACTRMVIN"/>
</dbReference>
<dbReference type="GO" id="GO:0008360">
    <property type="term" value="P:regulation of cell shape"/>
    <property type="evidence" value="ECO:0007669"/>
    <property type="project" value="UniProtKB-UniRule"/>
</dbReference>
<feature type="transmembrane region" description="Helical" evidence="8">
    <location>
        <begin position="431"/>
        <end position="452"/>
    </location>
</feature>
<dbReference type="HAMAP" id="MF_02078">
    <property type="entry name" value="MurJ_MviN"/>
    <property type="match status" value="1"/>
</dbReference>
<dbReference type="UniPathway" id="UPA00219"/>
<feature type="transmembrane region" description="Helical" evidence="8">
    <location>
        <begin position="298"/>
        <end position="323"/>
    </location>
</feature>
<dbReference type="GO" id="GO:0015648">
    <property type="term" value="F:lipid-linked peptidoglycan transporter activity"/>
    <property type="evidence" value="ECO:0007669"/>
    <property type="project" value="UniProtKB-UniRule"/>
</dbReference>
<comment type="caution">
    <text evidence="10">The sequence shown here is derived from an EMBL/GenBank/DDBJ whole genome shotgun (WGS) entry which is preliminary data.</text>
</comment>
<dbReference type="PANTHER" id="PTHR47019">
    <property type="entry name" value="LIPID II FLIPPASE MURJ"/>
    <property type="match status" value="1"/>
</dbReference>
<evidence type="ECO:0000256" key="9">
    <source>
        <dbReference type="PIRNR" id="PIRNR002869"/>
    </source>
</evidence>
<evidence type="ECO:0000256" key="6">
    <source>
        <dbReference type="ARBA" id="ARBA00022989"/>
    </source>
</evidence>
<accession>E0NJA6</accession>
<dbReference type="GO" id="GO:0005886">
    <property type="term" value="C:plasma membrane"/>
    <property type="evidence" value="ECO:0007669"/>
    <property type="project" value="UniProtKB-SubCell"/>
</dbReference>
<sequence length="500" mass="55339">MRTSYILMIVTIISKVFGLLREKTLAYFFGLSVVADAFLIAFQIPMAFTNVISGATANGFIPMYNQAIEKNDKDYADRFTASFTNLIFLITGIISIILVIFAKQLVVLMAPGFEGEKLSLSIFMTRMGLLSLSVTSMMSVFKAYLQIKRRFVVSVVHAILQNLLMMGFMYFAYKNGYNYLGIGILISFIFQYIIFFPYLKKEGYRHRILIDFKDPHLKMMMSMILPIIVSTSVIELNFMISKALASDIESGVSILNYAYKIQGFVTGIVITSVITAVYPQMARHASLNNYEDLKKSTLMGLSTIMFLVIPATVGLFIFAGPIVEILFVGGKFTVEDAMKTKPVLALYAIGLIGIGLREIISRVFYTLDDSKTPVINSVLMVVINAILSLILVKSRGVEGLALATSVSFILGGILLILPLKKKVGSLIDRKTFVNIIKILVSSAAMGAASAISFKFAASRFGDKLGFLIALAIAGAVYFIFTFVLKVDEIDEFLVKKEKNK</sequence>
<dbReference type="GO" id="GO:0009252">
    <property type="term" value="P:peptidoglycan biosynthetic process"/>
    <property type="evidence" value="ECO:0007669"/>
    <property type="project" value="UniProtKB-UniRule"/>
</dbReference>
<gene>
    <name evidence="10" type="primary">mviN</name>
    <name evidence="8" type="synonym">murJ</name>
    <name evidence="10" type="ORF">HMPREF9225_0245</name>
</gene>
<protein>
    <recommendedName>
        <fullName evidence="8">Probable lipid II flippase MurJ</fullName>
    </recommendedName>
</protein>
<feature type="transmembrane region" description="Helical" evidence="8">
    <location>
        <begin position="179"/>
        <end position="199"/>
    </location>
</feature>
<dbReference type="OrthoDB" id="9804143at2"/>
<reference evidence="10 11" key="1">
    <citation type="submission" date="2010-07" db="EMBL/GenBank/DDBJ databases">
        <authorList>
            <person name="Muzny D."/>
            <person name="Qin X."/>
            <person name="Deng J."/>
            <person name="Jiang H."/>
            <person name="Liu Y."/>
            <person name="Qu J."/>
            <person name="Song X.-Z."/>
            <person name="Zhang L."/>
            <person name="Thornton R."/>
            <person name="Coyle M."/>
            <person name="Francisco L."/>
            <person name="Jackson L."/>
            <person name="Javaid M."/>
            <person name="Korchina V."/>
            <person name="Kovar C."/>
            <person name="Mata R."/>
            <person name="Mathew T."/>
            <person name="Ngo R."/>
            <person name="Nguyen L."/>
            <person name="Nguyen N."/>
            <person name="Okwuonu G."/>
            <person name="Ongeri F."/>
            <person name="Pham C."/>
            <person name="Simmons D."/>
            <person name="Wilczek-Boney K."/>
            <person name="Hale W."/>
            <person name="Jakkamsetti A."/>
            <person name="Pham P."/>
            <person name="Ruth R."/>
            <person name="San Lucas F."/>
            <person name="Warren J."/>
            <person name="Zhang J."/>
            <person name="Zhao Z."/>
            <person name="Zhou C."/>
            <person name="Zhu D."/>
            <person name="Lee S."/>
            <person name="Bess C."/>
            <person name="Blankenburg K."/>
            <person name="Forbes L."/>
            <person name="Fu Q."/>
            <person name="Gubbala S."/>
            <person name="Hirani K."/>
            <person name="Jayaseelan J.C."/>
            <person name="Lara F."/>
            <person name="Munidasa M."/>
            <person name="Palculict T."/>
            <person name="Patil S."/>
            <person name="Pu L.-L."/>
            <person name="Saada N."/>
            <person name="Tang L."/>
            <person name="Weissenberger G."/>
            <person name="Zhu Y."/>
            <person name="Hemphill L."/>
            <person name="Shang Y."/>
            <person name="Youmans B."/>
            <person name="Ayvaz T."/>
            <person name="Ross M."/>
            <person name="Santibanez J."/>
            <person name="Aqrawi P."/>
            <person name="Gross S."/>
            <person name="Joshi V."/>
            <person name="Fowler G."/>
            <person name="Nazareth L."/>
            <person name="Reid J."/>
            <person name="Worley K."/>
            <person name="Petrosino J."/>
            <person name="Highlander S."/>
            <person name="Gibbs R."/>
        </authorList>
    </citation>
    <scope>NUCLEOTIDE SEQUENCE [LARGE SCALE GENOMIC DNA]</scope>
    <source>
        <strain evidence="10 11">ATCC BAA-1640</strain>
    </source>
</reference>
<feature type="transmembrane region" description="Helical" evidence="8">
    <location>
        <begin position="343"/>
        <end position="360"/>
    </location>
</feature>
<keyword evidence="3 8" id="KW-0812">Transmembrane</keyword>
<feature type="transmembrane region" description="Helical" evidence="8">
    <location>
        <begin position="220"/>
        <end position="241"/>
    </location>
</feature>
<dbReference type="GO" id="GO:0071555">
    <property type="term" value="P:cell wall organization"/>
    <property type="evidence" value="ECO:0007669"/>
    <property type="project" value="UniProtKB-UniRule"/>
</dbReference>
<evidence type="ECO:0000256" key="1">
    <source>
        <dbReference type="ARBA" id="ARBA00004651"/>
    </source>
</evidence>
<keyword evidence="8 9" id="KW-0813">Transport</keyword>
<dbReference type="CDD" id="cd13123">
    <property type="entry name" value="MATE_MurJ_like"/>
    <property type="match status" value="1"/>
</dbReference>
<feature type="transmembrane region" description="Helical" evidence="8">
    <location>
        <begin position="28"/>
        <end position="61"/>
    </location>
</feature>
<evidence type="ECO:0000313" key="10">
    <source>
        <dbReference type="EMBL" id="EFM26225.1"/>
    </source>
</evidence>
<dbReference type="PIRSF" id="PIRSF002869">
    <property type="entry name" value="MviN"/>
    <property type="match status" value="1"/>
</dbReference>
<keyword evidence="5 8" id="KW-0573">Peptidoglycan synthesis</keyword>
<keyword evidence="7 8" id="KW-0472">Membrane</keyword>
<keyword evidence="8 9" id="KW-0961">Cell wall biogenesis/degradation</keyword>
<evidence type="ECO:0000256" key="5">
    <source>
        <dbReference type="ARBA" id="ARBA00022984"/>
    </source>
</evidence>
<evidence type="ECO:0000256" key="7">
    <source>
        <dbReference type="ARBA" id="ARBA00023136"/>
    </source>
</evidence>
<comment type="similarity">
    <text evidence="8 9">Belongs to the MurJ/MviN family.</text>
</comment>
<feature type="transmembrane region" description="Helical" evidence="8">
    <location>
        <begin position="464"/>
        <end position="486"/>
    </location>
</feature>